<sequence>MHGFEIGQQVKLATMEQVIFTVTMINPDGSYVIEAALSTEQTLTYSNVSQEMLRLA</sequence>
<dbReference type="RefSeq" id="WP_165492551.1">
    <property type="nucleotide sequence ID" value="NZ_CP046045.1"/>
</dbReference>
<reference evidence="1 2" key="1">
    <citation type="journal article" date="2020" name="Front. Cell. Infect. Microbiol.">
        <title>Characterization of Three Porcine Acinetobacter towneri Strains Co-Harboring tet(X3) and bla OXA-58.</title>
        <authorList>
            <person name="Ma J."/>
            <person name="Wang J."/>
            <person name="Feng J."/>
            <person name="Liu Y."/>
            <person name="Yang B."/>
            <person name="Li R."/>
            <person name="Bai L."/>
            <person name="He T."/>
            <person name="Wang X."/>
            <person name="Yang Z."/>
        </authorList>
    </citation>
    <scope>NUCLEOTIDE SEQUENCE [LARGE SCALE GENOMIC DNA]</scope>
    <source>
        <strain evidence="1 2">GX5</strain>
    </source>
</reference>
<organism evidence="1 2">
    <name type="scientific">Acinetobacter towneri</name>
    <dbReference type="NCBI Taxonomy" id="202956"/>
    <lineage>
        <taxon>Bacteria</taxon>
        <taxon>Pseudomonadati</taxon>
        <taxon>Pseudomonadota</taxon>
        <taxon>Gammaproteobacteria</taxon>
        <taxon>Moraxellales</taxon>
        <taxon>Moraxellaceae</taxon>
        <taxon>Acinetobacter</taxon>
    </lineage>
</organism>
<evidence type="ECO:0000313" key="2">
    <source>
        <dbReference type="Proteomes" id="UP000663954"/>
    </source>
</evidence>
<accession>A0ABX7TGS2</accession>
<protein>
    <submittedName>
        <fullName evidence="1">Uncharacterized protein</fullName>
    </submittedName>
</protein>
<dbReference type="Proteomes" id="UP000663954">
    <property type="component" value="Chromosome"/>
</dbReference>
<keyword evidence="2" id="KW-1185">Reference proteome</keyword>
<evidence type="ECO:0000313" key="1">
    <source>
        <dbReference type="EMBL" id="QTD62553.1"/>
    </source>
</evidence>
<dbReference type="GeneID" id="64223633"/>
<proteinExistence type="predicted"/>
<name>A0ABX7TGS2_9GAMM</name>
<dbReference type="EMBL" id="CP071770">
    <property type="protein sequence ID" value="QTD62553.1"/>
    <property type="molecule type" value="Genomic_DNA"/>
</dbReference>
<gene>
    <name evidence="1" type="ORF">J4G45_05140</name>
</gene>